<evidence type="ECO:0000313" key="2">
    <source>
        <dbReference type="Proteomes" id="UP000784294"/>
    </source>
</evidence>
<gene>
    <name evidence="1" type="ORF">PXEA_LOCUS32153</name>
</gene>
<dbReference type="AlphaFoldDB" id="A0A448XKC1"/>
<proteinExistence type="predicted"/>
<comment type="caution">
    <text evidence="1">The sequence shown here is derived from an EMBL/GenBank/DDBJ whole genome shotgun (WGS) entry which is preliminary data.</text>
</comment>
<evidence type="ECO:0000313" key="1">
    <source>
        <dbReference type="EMBL" id="VEL38713.1"/>
    </source>
</evidence>
<organism evidence="1 2">
    <name type="scientific">Protopolystoma xenopodis</name>
    <dbReference type="NCBI Taxonomy" id="117903"/>
    <lineage>
        <taxon>Eukaryota</taxon>
        <taxon>Metazoa</taxon>
        <taxon>Spiralia</taxon>
        <taxon>Lophotrochozoa</taxon>
        <taxon>Platyhelminthes</taxon>
        <taxon>Monogenea</taxon>
        <taxon>Polyopisthocotylea</taxon>
        <taxon>Polystomatidea</taxon>
        <taxon>Polystomatidae</taxon>
        <taxon>Protopolystoma</taxon>
    </lineage>
</organism>
<accession>A0A448XKC1</accession>
<dbReference type="Proteomes" id="UP000784294">
    <property type="component" value="Unassembled WGS sequence"/>
</dbReference>
<reference evidence="1" key="1">
    <citation type="submission" date="2018-11" db="EMBL/GenBank/DDBJ databases">
        <authorList>
            <consortium name="Pathogen Informatics"/>
        </authorList>
    </citation>
    <scope>NUCLEOTIDE SEQUENCE</scope>
</reference>
<protein>
    <submittedName>
        <fullName evidence="1">Uncharacterized protein</fullName>
    </submittedName>
</protein>
<name>A0A448XKC1_9PLAT</name>
<keyword evidence="2" id="KW-1185">Reference proteome</keyword>
<sequence length="256" mass="28221">MNSLVSRGKSVWARCYEIGKRVKRRNPPPNPLTFAVLLKPSFYCRHSWSLVRILMLSPSSIGGLTSHFSFYPLNKASGFHRCALGAQAGLSPAVFFSIPNIPASRSANQPVDQSRFDPHLFATFSRSAQLWRPRVHDVDDDLLPAESCCRGLFGRHGVRNVDDLARPLSSCDTQGRAEARVQVVSTSPSPPPSGVAESNGKVLGLNAHNCLISCMHHPEARLGSGEKQKKSHLPNRRAWMVKAVRGECSMQRLTEV</sequence>
<dbReference type="EMBL" id="CAAALY010258731">
    <property type="protein sequence ID" value="VEL38713.1"/>
    <property type="molecule type" value="Genomic_DNA"/>
</dbReference>